<dbReference type="PANTHER" id="PTHR22826:SF211">
    <property type="entry name" value="LD43457P"/>
    <property type="match status" value="1"/>
</dbReference>
<dbReference type="SMART" id="SM00325">
    <property type="entry name" value="RhoGEF"/>
    <property type="match status" value="1"/>
</dbReference>
<dbReference type="Pfam" id="PF22697">
    <property type="entry name" value="SOS1_NGEF_PH"/>
    <property type="match status" value="1"/>
</dbReference>
<protein>
    <submittedName>
        <fullName evidence="5">DH domain-containing protein</fullName>
    </submittedName>
</protein>
<dbReference type="CDD" id="cd00160">
    <property type="entry name" value="RhoGEF"/>
    <property type="match status" value="1"/>
</dbReference>
<sequence length="373" mass="42738">MRANIRAQLNATATATTASERQSIEVAHRSNLLVFVYYRSTTNIDSCESGRTVSWPQWDCSDFTSTARDSCCPTASCSNASENKKAAYVINELLSTEEAYVEELSSVAAHYVNVFDEIDCLHNAIPEKLIGQQEVIFGNLTDILHFHEHIFLPELRQCAGNPYLIARTFLRHRGHFYLYNIYCQNKPQSASLRERYSGCDSFFNECQEKAGHRLPLEAYLLKPVQRITKYHLLLRIRSALKSMLELLQQLNASLHQCHISGYPGDFSTLGQLLMQGRFSVWIGTKKSADKALRILHQRHVFLYPHNMLLCKLRRQSMPFTRDYYEFKEEIPVLLHLEIPTSWTSQISSHSSCNSKSSRPLNGLRSSIPDLIIR</sequence>
<dbReference type="Proteomes" id="UP000270296">
    <property type="component" value="Unassembled WGS sequence"/>
</dbReference>
<keyword evidence="1" id="KW-0344">Guanine-nucleotide releasing factor</keyword>
<dbReference type="Pfam" id="PF00621">
    <property type="entry name" value="RhoGEF"/>
    <property type="match status" value="1"/>
</dbReference>
<dbReference type="GO" id="GO:0005085">
    <property type="term" value="F:guanyl-nucleotide exchange factor activity"/>
    <property type="evidence" value="ECO:0007669"/>
    <property type="project" value="UniProtKB-KW"/>
</dbReference>
<dbReference type="InterPro" id="IPR051336">
    <property type="entry name" value="RhoGEF_Guanine_NuclExch_SF"/>
</dbReference>
<dbReference type="Gene3D" id="2.30.29.30">
    <property type="entry name" value="Pleckstrin-homology domain (PH domain)/Phosphotyrosine-binding domain (PTB)"/>
    <property type="match status" value="1"/>
</dbReference>
<name>A0A183INB4_9BILA</name>
<dbReference type="InterPro" id="IPR011993">
    <property type="entry name" value="PH-like_dom_sf"/>
</dbReference>
<feature type="domain" description="DH" evidence="2">
    <location>
        <begin position="85"/>
        <end position="235"/>
    </location>
</feature>
<dbReference type="EMBL" id="UZAM01008759">
    <property type="protein sequence ID" value="VDP06290.1"/>
    <property type="molecule type" value="Genomic_DNA"/>
</dbReference>
<dbReference type="Gene3D" id="1.20.900.10">
    <property type="entry name" value="Dbl homology (DH) domain"/>
    <property type="match status" value="1"/>
</dbReference>
<gene>
    <name evidence="3" type="ORF">SBAD_LOCUS5110</name>
</gene>
<evidence type="ECO:0000259" key="2">
    <source>
        <dbReference type="PROSITE" id="PS50010"/>
    </source>
</evidence>
<reference evidence="3 4" key="2">
    <citation type="submission" date="2018-11" db="EMBL/GenBank/DDBJ databases">
        <authorList>
            <consortium name="Pathogen Informatics"/>
        </authorList>
    </citation>
    <scope>NUCLEOTIDE SEQUENCE [LARGE SCALE GENOMIC DNA]</scope>
</reference>
<evidence type="ECO:0000256" key="1">
    <source>
        <dbReference type="ARBA" id="ARBA00022658"/>
    </source>
</evidence>
<dbReference type="SUPFAM" id="SSF50729">
    <property type="entry name" value="PH domain-like"/>
    <property type="match status" value="1"/>
</dbReference>
<keyword evidence="4" id="KW-1185">Reference proteome</keyword>
<dbReference type="PANTHER" id="PTHR22826">
    <property type="entry name" value="RHO GUANINE EXCHANGE FACTOR-RELATED"/>
    <property type="match status" value="1"/>
</dbReference>
<dbReference type="OrthoDB" id="10004999at2759"/>
<proteinExistence type="predicted"/>
<evidence type="ECO:0000313" key="3">
    <source>
        <dbReference type="EMBL" id="VDP06290.1"/>
    </source>
</evidence>
<dbReference type="InterPro" id="IPR035899">
    <property type="entry name" value="DBL_dom_sf"/>
</dbReference>
<dbReference type="SUPFAM" id="SSF48065">
    <property type="entry name" value="DBL homology domain (DH-domain)"/>
    <property type="match status" value="1"/>
</dbReference>
<accession>A0A183INB4</accession>
<dbReference type="PROSITE" id="PS50010">
    <property type="entry name" value="DH_2"/>
    <property type="match status" value="1"/>
</dbReference>
<dbReference type="InterPro" id="IPR000219">
    <property type="entry name" value="DH_dom"/>
</dbReference>
<dbReference type="AlphaFoldDB" id="A0A183INB4"/>
<dbReference type="InterPro" id="IPR055251">
    <property type="entry name" value="SOS1_NGEF_PH"/>
</dbReference>
<organism evidence="5">
    <name type="scientific">Soboliphyme baturini</name>
    <dbReference type="NCBI Taxonomy" id="241478"/>
    <lineage>
        <taxon>Eukaryota</taxon>
        <taxon>Metazoa</taxon>
        <taxon>Ecdysozoa</taxon>
        <taxon>Nematoda</taxon>
        <taxon>Enoplea</taxon>
        <taxon>Dorylaimia</taxon>
        <taxon>Dioctophymatida</taxon>
        <taxon>Dioctophymatoidea</taxon>
        <taxon>Soboliphymatidae</taxon>
        <taxon>Soboliphyme</taxon>
    </lineage>
</organism>
<dbReference type="GO" id="GO:0005737">
    <property type="term" value="C:cytoplasm"/>
    <property type="evidence" value="ECO:0007669"/>
    <property type="project" value="TreeGrafter"/>
</dbReference>
<evidence type="ECO:0000313" key="4">
    <source>
        <dbReference type="Proteomes" id="UP000270296"/>
    </source>
</evidence>
<reference evidence="5" key="1">
    <citation type="submission" date="2016-06" db="UniProtKB">
        <authorList>
            <consortium name="WormBaseParasite"/>
        </authorList>
    </citation>
    <scope>IDENTIFICATION</scope>
</reference>
<dbReference type="WBParaSite" id="SBAD_0000532001-mRNA-1">
    <property type="protein sequence ID" value="SBAD_0000532001-mRNA-1"/>
    <property type="gene ID" value="SBAD_0000532001"/>
</dbReference>
<evidence type="ECO:0000313" key="5">
    <source>
        <dbReference type="WBParaSite" id="SBAD_0000532001-mRNA-1"/>
    </source>
</evidence>